<evidence type="ECO:0000313" key="2">
    <source>
        <dbReference type="EMBL" id="KAG5166217.1"/>
    </source>
</evidence>
<feature type="compositionally biased region" description="Basic and acidic residues" evidence="1">
    <location>
        <begin position="154"/>
        <end position="163"/>
    </location>
</feature>
<evidence type="ECO:0000256" key="1">
    <source>
        <dbReference type="SAM" id="MobiDB-lite"/>
    </source>
</evidence>
<sequence length="208" mass="22894">MPQQNLNVPRPNRRPGGRGIGTLTPSAAVIADSVVEGDVAEYAAGGPPVQRRPRRETAERLLEKPTWVPKKPPVPRKPKTTAPNTKKLQVLHKQAASSVAEQDFKRRKSDKQVLNESDFDQESVAESTTRKTNLSSHTGMRRHAPAVIDIEGLDSSHNRPEHWKGHRLPPKLRAKHDARADNTISTPAAALLDGTVKPSLPRTSRKPP</sequence>
<feature type="compositionally biased region" description="Basic residues" evidence="1">
    <location>
        <begin position="164"/>
        <end position="174"/>
    </location>
</feature>
<protein>
    <submittedName>
        <fullName evidence="2">Uncharacterized protein</fullName>
    </submittedName>
</protein>
<dbReference type="AlphaFoldDB" id="A0A8H8CH83"/>
<proteinExistence type="predicted"/>
<accession>A0A8H8CH83</accession>
<comment type="caution">
    <text evidence="2">The sequence shown here is derived from an EMBL/GenBank/DDBJ whole genome shotgun (WGS) entry which is preliminary data.</text>
</comment>
<name>A0A8H8CH83_PSICU</name>
<feature type="compositionally biased region" description="Polar residues" evidence="1">
    <location>
        <begin position="124"/>
        <end position="138"/>
    </location>
</feature>
<reference evidence="2" key="1">
    <citation type="submission" date="2021-02" db="EMBL/GenBank/DDBJ databases">
        <title>Psilocybe cubensis genome.</title>
        <authorList>
            <person name="Mckernan K.J."/>
            <person name="Crawford S."/>
            <person name="Trippe A."/>
            <person name="Kane L.T."/>
            <person name="Mclaughlin S."/>
        </authorList>
    </citation>
    <scope>NUCLEOTIDE SEQUENCE [LARGE SCALE GENOMIC DNA]</scope>
    <source>
        <strain evidence="2">MGC-MH-2018</strain>
    </source>
</reference>
<organism evidence="2">
    <name type="scientific">Psilocybe cubensis</name>
    <name type="common">Psychedelic mushroom</name>
    <name type="synonym">Stropharia cubensis</name>
    <dbReference type="NCBI Taxonomy" id="181762"/>
    <lineage>
        <taxon>Eukaryota</taxon>
        <taxon>Fungi</taxon>
        <taxon>Dikarya</taxon>
        <taxon>Basidiomycota</taxon>
        <taxon>Agaricomycotina</taxon>
        <taxon>Agaricomycetes</taxon>
        <taxon>Agaricomycetidae</taxon>
        <taxon>Agaricales</taxon>
        <taxon>Agaricineae</taxon>
        <taxon>Strophariaceae</taxon>
        <taxon>Psilocybe</taxon>
    </lineage>
</organism>
<dbReference type="EMBL" id="JAFIQS010000008">
    <property type="protein sequence ID" value="KAG5166217.1"/>
    <property type="molecule type" value="Genomic_DNA"/>
</dbReference>
<feature type="region of interest" description="Disordered" evidence="1">
    <location>
        <begin position="60"/>
        <end position="208"/>
    </location>
</feature>
<gene>
    <name evidence="2" type="ORF">JR316_008298</name>
</gene>
<feature type="region of interest" description="Disordered" evidence="1">
    <location>
        <begin position="1"/>
        <end position="23"/>
    </location>
</feature>